<name>A0A7W5DPX6_9PORP</name>
<organism evidence="2 3">
    <name type="scientific">Microbacter margulisiae</name>
    <dbReference type="NCBI Taxonomy" id="1350067"/>
    <lineage>
        <taxon>Bacteria</taxon>
        <taxon>Pseudomonadati</taxon>
        <taxon>Bacteroidota</taxon>
        <taxon>Bacteroidia</taxon>
        <taxon>Bacteroidales</taxon>
        <taxon>Porphyromonadaceae</taxon>
        <taxon>Microbacter</taxon>
    </lineage>
</organism>
<comment type="caution">
    <text evidence="2">The sequence shown here is derived from an EMBL/GenBank/DDBJ whole genome shotgun (WGS) entry which is preliminary data.</text>
</comment>
<dbReference type="EMBL" id="JACHYB010000001">
    <property type="protein sequence ID" value="MBB3186912.1"/>
    <property type="molecule type" value="Genomic_DNA"/>
</dbReference>
<gene>
    <name evidence="2" type="ORF">FHX64_001075</name>
</gene>
<dbReference type="PROSITE" id="PS51257">
    <property type="entry name" value="PROKAR_LIPOPROTEIN"/>
    <property type="match status" value="1"/>
</dbReference>
<evidence type="ECO:0000256" key="1">
    <source>
        <dbReference type="SAM" id="SignalP"/>
    </source>
</evidence>
<sequence>MKKVILFIFVALLIASCSTTKRFSNATAPAQTVLANNAGRDGSSYQKAIIIHASSESTGVPAEYQWLKNHYPGYQTKMQTLVFHQKKPYDIIEIVTAEGQDKNIYFDISNYFGKL</sequence>
<dbReference type="AlphaFoldDB" id="A0A7W5DPX6"/>
<dbReference type="RefSeq" id="WP_183412746.1">
    <property type="nucleotide sequence ID" value="NZ_JACHYB010000001.1"/>
</dbReference>
<feature type="chain" id="PRO_5031273525" evidence="1">
    <location>
        <begin position="21"/>
        <end position="115"/>
    </location>
</feature>
<evidence type="ECO:0000313" key="2">
    <source>
        <dbReference type="EMBL" id="MBB3186912.1"/>
    </source>
</evidence>
<reference evidence="2 3" key="1">
    <citation type="submission" date="2020-08" db="EMBL/GenBank/DDBJ databases">
        <title>Genomic Encyclopedia of Type Strains, Phase IV (KMG-IV): sequencing the most valuable type-strain genomes for metagenomic binning, comparative biology and taxonomic classification.</title>
        <authorList>
            <person name="Goeker M."/>
        </authorList>
    </citation>
    <scope>NUCLEOTIDE SEQUENCE [LARGE SCALE GENOMIC DNA]</scope>
    <source>
        <strain evidence="2 3">DSM 27471</strain>
    </source>
</reference>
<evidence type="ECO:0000313" key="3">
    <source>
        <dbReference type="Proteomes" id="UP000544222"/>
    </source>
</evidence>
<keyword evidence="3" id="KW-1185">Reference proteome</keyword>
<proteinExistence type="predicted"/>
<accession>A0A7W5DPX6</accession>
<protein>
    <submittedName>
        <fullName evidence="2">Uncharacterized protein</fullName>
    </submittedName>
</protein>
<dbReference type="Proteomes" id="UP000544222">
    <property type="component" value="Unassembled WGS sequence"/>
</dbReference>
<keyword evidence="1" id="KW-0732">Signal</keyword>
<feature type="signal peptide" evidence="1">
    <location>
        <begin position="1"/>
        <end position="20"/>
    </location>
</feature>